<reference evidence="1" key="1">
    <citation type="submission" date="2023-04" db="EMBL/GenBank/DDBJ databases">
        <title>The human skin virome in hidradenitis suppurativa patients.</title>
        <authorList>
            <person name="Jansen D."/>
        </authorList>
    </citation>
    <scope>NUCLEOTIDE SEQUENCE</scope>
    <source>
        <strain evidence="1">VC3_JansenPhageL</strain>
    </source>
</reference>
<proteinExistence type="predicted"/>
<evidence type="ECO:0000313" key="1">
    <source>
        <dbReference type="EMBL" id="WLJ26123.1"/>
    </source>
</evidence>
<protein>
    <submittedName>
        <fullName evidence="1">Uncharacterized protein</fullName>
    </submittedName>
</protein>
<sequence length="30" mass="3506">MGYNQLICYNTITTSLYKGSHYGYPLINYN</sequence>
<name>A0AA50AFN2_9VIRU</name>
<dbReference type="EMBL" id="OQ890322">
    <property type="protein sequence ID" value="WLJ26123.1"/>
    <property type="molecule type" value="Genomic_DNA"/>
</dbReference>
<organism evidence="1">
    <name type="scientific">Staphylococcus phage HS15</name>
    <dbReference type="NCBI Taxonomy" id="3056405"/>
    <lineage>
        <taxon>Viruses</taxon>
    </lineage>
</organism>
<accession>A0AA50AFN2</accession>